<keyword evidence="1" id="KW-0812">Transmembrane</keyword>
<protein>
    <submittedName>
        <fullName evidence="2">Uncharacterized protein</fullName>
    </submittedName>
</protein>
<keyword evidence="1" id="KW-1133">Transmembrane helix</keyword>
<feature type="transmembrane region" description="Helical" evidence="1">
    <location>
        <begin position="25"/>
        <end position="43"/>
    </location>
</feature>
<reference evidence="2" key="1">
    <citation type="journal article" date="2014" name="Genome Biol. Evol.">
        <title>Pangenome evidence for extensive interdomain horizontal transfer affecting lineage core and shell genes in uncultured planktonic thaumarchaeota and euryarchaeota.</title>
        <authorList>
            <person name="Deschamps P."/>
            <person name="Zivanovic Y."/>
            <person name="Moreira D."/>
            <person name="Rodriguez-Valera F."/>
            <person name="Lopez-Garcia P."/>
        </authorList>
    </citation>
    <scope>NUCLEOTIDE SEQUENCE</scope>
</reference>
<dbReference type="AlphaFoldDB" id="A0A075GYZ1"/>
<dbReference type="EMBL" id="KF900850">
    <property type="protein sequence ID" value="AIF09024.1"/>
    <property type="molecule type" value="Genomic_DNA"/>
</dbReference>
<accession>A0A075GYZ1</accession>
<organism evidence="2">
    <name type="scientific">uncultured marine thaumarchaeote KM3_34_C02</name>
    <dbReference type="NCBI Taxonomy" id="1456129"/>
    <lineage>
        <taxon>Archaea</taxon>
        <taxon>Nitrososphaerota</taxon>
        <taxon>environmental samples</taxon>
    </lineage>
</organism>
<evidence type="ECO:0000313" key="2">
    <source>
        <dbReference type="EMBL" id="AIF09024.1"/>
    </source>
</evidence>
<evidence type="ECO:0000256" key="1">
    <source>
        <dbReference type="SAM" id="Phobius"/>
    </source>
</evidence>
<name>A0A075GYZ1_9ARCH</name>
<keyword evidence="1" id="KW-0472">Membrane</keyword>
<proteinExistence type="predicted"/>
<sequence>MAKKDPNYKKPQNPKSFGAFLKKRAPIYLGLIGLFMIFAYPALTEKDLNSLLDDSFEGNERIAVDMVRFYSGPNETGITILEVIEEKISEKHSNQKIFNDEETWAKFVVENIENRNEGFTHEVVFLFNAENNQSMMYGWFVNVENGEISPIDSTSKSIQQTVDYFD</sequence>